<evidence type="ECO:0000259" key="1">
    <source>
        <dbReference type="Pfam" id="PF03050"/>
    </source>
</evidence>
<dbReference type="AlphaFoldDB" id="A0A1N7QQ86"/>
<dbReference type="Proteomes" id="UP000186141">
    <property type="component" value="Unassembled WGS sequence"/>
</dbReference>
<name>A0A1N7QQ86_9RHOB</name>
<dbReference type="InterPro" id="IPR004291">
    <property type="entry name" value="Transposase_IS66_central"/>
</dbReference>
<gene>
    <name evidence="2" type="ORF">SAMN05421774_1206</name>
</gene>
<dbReference type="RefSeq" id="WP_229740566.1">
    <property type="nucleotide sequence ID" value="NZ_FTOT01000020.1"/>
</dbReference>
<evidence type="ECO:0000313" key="2">
    <source>
        <dbReference type="EMBL" id="SIT25075.1"/>
    </source>
</evidence>
<evidence type="ECO:0000313" key="3">
    <source>
        <dbReference type="Proteomes" id="UP000186141"/>
    </source>
</evidence>
<proteinExistence type="predicted"/>
<dbReference type="Pfam" id="PF03050">
    <property type="entry name" value="DDE_Tnp_IS66"/>
    <property type="match status" value="1"/>
</dbReference>
<dbReference type="STRING" id="1086013.SAMN05421774_1206"/>
<reference evidence="2 3" key="1">
    <citation type="submission" date="2017-01" db="EMBL/GenBank/DDBJ databases">
        <authorList>
            <person name="Mah S.A."/>
            <person name="Swanson W.J."/>
            <person name="Moy G.W."/>
            <person name="Vacquier V.D."/>
        </authorList>
    </citation>
    <scope>NUCLEOTIDE SEQUENCE [LARGE SCALE GENOMIC DNA]</scope>
    <source>
        <strain evidence="2 3">DSM 26375</strain>
    </source>
</reference>
<keyword evidence="3" id="KW-1185">Reference proteome</keyword>
<accession>A0A1N7QQ86</accession>
<organism evidence="2 3">
    <name type="scientific">Gemmobacter megaterium</name>
    <dbReference type="NCBI Taxonomy" id="1086013"/>
    <lineage>
        <taxon>Bacteria</taxon>
        <taxon>Pseudomonadati</taxon>
        <taxon>Pseudomonadota</taxon>
        <taxon>Alphaproteobacteria</taxon>
        <taxon>Rhodobacterales</taxon>
        <taxon>Paracoccaceae</taxon>
        <taxon>Gemmobacter</taxon>
    </lineage>
</organism>
<dbReference type="EMBL" id="FTOT01000020">
    <property type="protein sequence ID" value="SIT25075.1"/>
    <property type="molecule type" value="Genomic_DNA"/>
</dbReference>
<feature type="domain" description="Transposase IS66 central" evidence="1">
    <location>
        <begin position="22"/>
        <end position="80"/>
    </location>
</feature>
<sequence>MHQRNPDVKEPTGVSARCRCPGYNRLTKPSRQRGAPVRVAHCWAHARRKLKVVFDRDRSEIAAEGLRHIAEFYVVEADIRGVSPG</sequence>
<protein>
    <submittedName>
        <fullName evidence="2">Transposase IS66 family protein</fullName>
    </submittedName>
</protein>